<accession>A0A8S3W392</accession>
<name>A0A8S3W392_PARAO</name>
<dbReference type="Proteomes" id="UP000691718">
    <property type="component" value="Unassembled WGS sequence"/>
</dbReference>
<feature type="region of interest" description="Disordered" evidence="1">
    <location>
        <begin position="21"/>
        <end position="70"/>
    </location>
</feature>
<keyword evidence="3" id="KW-1185">Reference proteome</keyword>
<evidence type="ECO:0000256" key="1">
    <source>
        <dbReference type="SAM" id="MobiDB-lite"/>
    </source>
</evidence>
<feature type="compositionally biased region" description="Polar residues" evidence="1">
    <location>
        <begin position="29"/>
        <end position="40"/>
    </location>
</feature>
<dbReference type="AlphaFoldDB" id="A0A8S3W392"/>
<reference evidence="2" key="1">
    <citation type="submission" date="2021-04" db="EMBL/GenBank/DDBJ databases">
        <authorList>
            <person name="Tunstrom K."/>
        </authorList>
    </citation>
    <scope>NUCLEOTIDE SEQUENCE</scope>
</reference>
<dbReference type="OrthoDB" id="6115549at2759"/>
<organism evidence="2 3">
    <name type="scientific">Parnassius apollo</name>
    <name type="common">Apollo butterfly</name>
    <name type="synonym">Papilio apollo</name>
    <dbReference type="NCBI Taxonomy" id="110799"/>
    <lineage>
        <taxon>Eukaryota</taxon>
        <taxon>Metazoa</taxon>
        <taxon>Ecdysozoa</taxon>
        <taxon>Arthropoda</taxon>
        <taxon>Hexapoda</taxon>
        <taxon>Insecta</taxon>
        <taxon>Pterygota</taxon>
        <taxon>Neoptera</taxon>
        <taxon>Endopterygota</taxon>
        <taxon>Lepidoptera</taxon>
        <taxon>Glossata</taxon>
        <taxon>Ditrysia</taxon>
        <taxon>Papilionoidea</taxon>
        <taxon>Papilionidae</taxon>
        <taxon>Parnassiinae</taxon>
        <taxon>Parnassini</taxon>
        <taxon>Parnassius</taxon>
        <taxon>Parnassius</taxon>
    </lineage>
</organism>
<evidence type="ECO:0000313" key="3">
    <source>
        <dbReference type="Proteomes" id="UP000691718"/>
    </source>
</evidence>
<dbReference type="EMBL" id="CAJQZP010000088">
    <property type="protein sequence ID" value="CAG4938005.1"/>
    <property type="molecule type" value="Genomic_DNA"/>
</dbReference>
<evidence type="ECO:0000313" key="2">
    <source>
        <dbReference type="EMBL" id="CAG4938005.1"/>
    </source>
</evidence>
<comment type="caution">
    <text evidence="2">The sequence shown here is derived from an EMBL/GenBank/DDBJ whole genome shotgun (WGS) entry which is preliminary data.</text>
</comment>
<gene>
    <name evidence="2" type="ORF">PAPOLLO_LOCUS1547</name>
</gene>
<sequence>MLPNQTVLVLKIPQIPQAVSEGTNEDFNSENNAPQPSSSGVEIILKIPQKQKRERRKCRKGKAKQSHVYGPEESVKPKIINIRGTCGGDFKVHVKARNGKEWIECLCKTWYHVECQTVLDLKYFLCSECQISD</sequence>
<proteinExistence type="predicted"/>
<feature type="compositionally biased region" description="Basic residues" evidence="1">
    <location>
        <begin position="49"/>
        <end position="65"/>
    </location>
</feature>
<protein>
    <submittedName>
        <fullName evidence="2">(apollo) hypothetical protein</fullName>
    </submittedName>
</protein>